<accession>A0ABP8QX31</accession>
<gene>
    <name evidence="1" type="ORF">GCM10023191_077840</name>
</gene>
<evidence type="ECO:0000313" key="2">
    <source>
        <dbReference type="Proteomes" id="UP001500503"/>
    </source>
</evidence>
<sequence length="53" mass="5609">MTFDSFSSAVVAPGLSHDLAVWRDLWTDGEAPAAHARRFLATRLAPAGVVLSA</sequence>
<keyword evidence="2" id="KW-1185">Reference proteome</keyword>
<comment type="caution">
    <text evidence="1">The sequence shown here is derived from an EMBL/GenBank/DDBJ whole genome shotgun (WGS) entry which is preliminary data.</text>
</comment>
<proteinExistence type="predicted"/>
<protein>
    <submittedName>
        <fullName evidence="1">Uncharacterized protein</fullName>
    </submittedName>
</protein>
<name>A0ABP8QX31_9ACTN</name>
<dbReference type="RefSeq" id="WP_345472584.1">
    <property type="nucleotide sequence ID" value="NZ_BAABHF010000046.1"/>
</dbReference>
<dbReference type="EMBL" id="BAABHF010000046">
    <property type="protein sequence ID" value="GAA4512321.1"/>
    <property type="molecule type" value="Genomic_DNA"/>
</dbReference>
<evidence type="ECO:0000313" key="1">
    <source>
        <dbReference type="EMBL" id="GAA4512321.1"/>
    </source>
</evidence>
<dbReference type="Proteomes" id="UP001500503">
    <property type="component" value="Unassembled WGS sequence"/>
</dbReference>
<organism evidence="1 2">
    <name type="scientific">Actinoallomurus oryzae</name>
    <dbReference type="NCBI Taxonomy" id="502180"/>
    <lineage>
        <taxon>Bacteria</taxon>
        <taxon>Bacillati</taxon>
        <taxon>Actinomycetota</taxon>
        <taxon>Actinomycetes</taxon>
        <taxon>Streptosporangiales</taxon>
        <taxon>Thermomonosporaceae</taxon>
        <taxon>Actinoallomurus</taxon>
    </lineage>
</organism>
<reference evidence="2" key="1">
    <citation type="journal article" date="2019" name="Int. J. Syst. Evol. Microbiol.">
        <title>The Global Catalogue of Microorganisms (GCM) 10K type strain sequencing project: providing services to taxonomists for standard genome sequencing and annotation.</title>
        <authorList>
            <consortium name="The Broad Institute Genomics Platform"/>
            <consortium name="The Broad Institute Genome Sequencing Center for Infectious Disease"/>
            <person name="Wu L."/>
            <person name="Ma J."/>
        </authorList>
    </citation>
    <scope>NUCLEOTIDE SEQUENCE [LARGE SCALE GENOMIC DNA]</scope>
    <source>
        <strain evidence="2">JCM 17933</strain>
    </source>
</reference>